<name>A0A0R3MBJ6_9BRAD</name>
<evidence type="ECO:0000313" key="1">
    <source>
        <dbReference type="EMBL" id="KRR17576.1"/>
    </source>
</evidence>
<evidence type="ECO:0000313" key="2">
    <source>
        <dbReference type="Proteomes" id="UP000051660"/>
    </source>
</evidence>
<dbReference type="AlphaFoldDB" id="A0A0R3MBJ6"/>
<dbReference type="Proteomes" id="UP000051660">
    <property type="component" value="Unassembled WGS sequence"/>
</dbReference>
<accession>A0A0R3MBJ6</accession>
<dbReference type="EMBL" id="LLYB01000118">
    <property type="protein sequence ID" value="KRR17576.1"/>
    <property type="molecule type" value="Genomic_DNA"/>
</dbReference>
<protein>
    <submittedName>
        <fullName evidence="1">Uncharacterized protein</fullName>
    </submittedName>
</protein>
<reference evidence="1 2" key="1">
    <citation type="submission" date="2014-03" db="EMBL/GenBank/DDBJ databases">
        <title>Bradyrhizobium valentinum sp. nov., isolated from effective nodules of Lupinus mariae-josephae, a lupine endemic of basic-lime soils in Eastern Spain.</title>
        <authorList>
            <person name="Duran D."/>
            <person name="Rey L."/>
            <person name="Navarro A."/>
            <person name="Busquets A."/>
            <person name="Imperial J."/>
            <person name="Ruiz-Argueso T."/>
        </authorList>
    </citation>
    <scope>NUCLEOTIDE SEQUENCE [LARGE SCALE GENOMIC DNA]</scope>
    <source>
        <strain evidence="1 2">CCBAU 23086</strain>
    </source>
</reference>
<dbReference type="OrthoDB" id="500534at2"/>
<dbReference type="SUPFAM" id="SSF56300">
    <property type="entry name" value="Metallo-dependent phosphatases"/>
    <property type="match status" value="1"/>
</dbReference>
<gene>
    <name evidence="1" type="ORF">CQ14_25905</name>
</gene>
<dbReference type="InterPro" id="IPR029052">
    <property type="entry name" value="Metallo-depent_PP-like"/>
</dbReference>
<dbReference type="PANTHER" id="PTHR34211">
    <property type="entry name" value="CALCINEURIN-LIKE METALLO-PHOSPHOESTERASE SUPERFAMILY PROTEIN"/>
    <property type="match status" value="1"/>
</dbReference>
<proteinExistence type="predicted"/>
<dbReference type="RefSeq" id="WP_057861937.1">
    <property type="nucleotide sequence ID" value="NZ_LLYB01000118.1"/>
</dbReference>
<dbReference type="PANTHER" id="PTHR34211:SF3">
    <property type="entry name" value="CALCINEURIN-LIKE METALLO-PHOSPHOESTERASE SUPERFAMILY PROTEIN"/>
    <property type="match status" value="1"/>
</dbReference>
<sequence>MDAQLDDTVDQPQKDYFDQIAECMEKDSRVILCGPEPGWLYTLQQSSKSFGVVDNIAWSAARHHMKVPIVLSGDTHYYSRYAGDDGVTQFITSGGGGAFLHGTHWLKDKVELEEKLGQCLLARRQGEVA</sequence>
<comment type="caution">
    <text evidence="1">The sequence shown here is derived from an EMBL/GenBank/DDBJ whole genome shotgun (WGS) entry which is preliminary data.</text>
</comment>
<organism evidence="1 2">
    <name type="scientific">Bradyrhizobium lablabi</name>
    <dbReference type="NCBI Taxonomy" id="722472"/>
    <lineage>
        <taxon>Bacteria</taxon>
        <taxon>Pseudomonadati</taxon>
        <taxon>Pseudomonadota</taxon>
        <taxon>Alphaproteobacteria</taxon>
        <taxon>Hyphomicrobiales</taxon>
        <taxon>Nitrobacteraceae</taxon>
        <taxon>Bradyrhizobium</taxon>
    </lineage>
</organism>